<dbReference type="Proteomes" id="UP000663918">
    <property type="component" value="Chromosome"/>
</dbReference>
<evidence type="ECO:0000313" key="2">
    <source>
        <dbReference type="EMBL" id="QTC91834.1"/>
    </source>
</evidence>
<dbReference type="NCBIfam" id="TIGR01444">
    <property type="entry name" value="fkbM_fam"/>
    <property type="match status" value="1"/>
</dbReference>
<protein>
    <submittedName>
        <fullName evidence="2">FkbM family methyltransferase</fullName>
    </submittedName>
</protein>
<dbReference type="Gene3D" id="3.40.50.150">
    <property type="entry name" value="Vaccinia Virus protein VP39"/>
    <property type="match status" value="1"/>
</dbReference>
<dbReference type="InterPro" id="IPR052514">
    <property type="entry name" value="SAM-dependent_MTase"/>
</dbReference>
<dbReference type="GO" id="GO:0008168">
    <property type="term" value="F:methyltransferase activity"/>
    <property type="evidence" value="ECO:0007669"/>
    <property type="project" value="UniProtKB-KW"/>
</dbReference>
<dbReference type="GO" id="GO:0032259">
    <property type="term" value="P:methylation"/>
    <property type="evidence" value="ECO:0007669"/>
    <property type="project" value="UniProtKB-KW"/>
</dbReference>
<keyword evidence="3" id="KW-1185">Reference proteome</keyword>
<gene>
    <name evidence="2" type="ORF">IFJ75_02575</name>
</gene>
<dbReference type="KEGG" id="bgoe:IFJ75_02575"/>
<accession>A0A975C3L4</accession>
<proteinExistence type="predicted"/>
<reference evidence="2" key="1">
    <citation type="submission" date="2020-09" db="EMBL/GenBank/DDBJ databases">
        <title>Brevundimonas sp. LVF2 isolated from a puddle in Goettingen, Germany.</title>
        <authorList>
            <person name="Friedrich I."/>
            <person name="Klassen A."/>
            <person name="Hannes N."/>
            <person name="Schneider D."/>
            <person name="Hertel R."/>
            <person name="Daniel R."/>
        </authorList>
    </citation>
    <scope>NUCLEOTIDE SEQUENCE</scope>
    <source>
        <strain evidence="2">LVF2</strain>
    </source>
</reference>
<dbReference type="RefSeq" id="WP_207871008.1">
    <property type="nucleotide sequence ID" value="NZ_CP062222.1"/>
</dbReference>
<keyword evidence="2" id="KW-0489">Methyltransferase</keyword>
<dbReference type="InterPro" id="IPR029063">
    <property type="entry name" value="SAM-dependent_MTases_sf"/>
</dbReference>
<dbReference type="AlphaFoldDB" id="A0A975C3L4"/>
<sequence>MYRKAVRTAQNWFPGLREAKNRFYHWSRSTFGLLHDRDFALVGRLPVRADDLFLDIGANRGQSILSLKRVRPEAAVVSFEPNPAMFRWLVARFGGRAGVRLVNVGLGRRAERRTLYTPRYGGFAYDGLATFSAAAARAYLSPETLYGFDPAKLTVDEAECETRTLDSFDLKPTFIKIDVEGLEHEVLAGAAFTLIAHEPVLMVERFHDNPTLEPMLASLGYVEVRPDAKGFARGHTDSENMICMTPRRLAEIQAALRVAAEAGQGRAGPSRLELVR</sequence>
<evidence type="ECO:0000313" key="3">
    <source>
        <dbReference type="Proteomes" id="UP000663918"/>
    </source>
</evidence>
<dbReference type="Pfam" id="PF05050">
    <property type="entry name" value="Methyltransf_21"/>
    <property type="match status" value="1"/>
</dbReference>
<organism evidence="2 3">
    <name type="scientific">Brevundimonas goettingensis</name>
    <dbReference type="NCBI Taxonomy" id="2774190"/>
    <lineage>
        <taxon>Bacteria</taxon>
        <taxon>Pseudomonadati</taxon>
        <taxon>Pseudomonadota</taxon>
        <taxon>Alphaproteobacteria</taxon>
        <taxon>Caulobacterales</taxon>
        <taxon>Caulobacteraceae</taxon>
        <taxon>Brevundimonas</taxon>
    </lineage>
</organism>
<dbReference type="InterPro" id="IPR006342">
    <property type="entry name" value="FkbM_mtfrase"/>
</dbReference>
<name>A0A975C3L4_9CAUL</name>
<dbReference type="PANTHER" id="PTHR34203:SF15">
    <property type="entry name" value="SLL1173 PROTEIN"/>
    <property type="match status" value="1"/>
</dbReference>
<dbReference type="PANTHER" id="PTHR34203">
    <property type="entry name" value="METHYLTRANSFERASE, FKBM FAMILY PROTEIN"/>
    <property type="match status" value="1"/>
</dbReference>
<evidence type="ECO:0000259" key="1">
    <source>
        <dbReference type="Pfam" id="PF05050"/>
    </source>
</evidence>
<dbReference type="SUPFAM" id="SSF53335">
    <property type="entry name" value="S-adenosyl-L-methionine-dependent methyltransferases"/>
    <property type="match status" value="1"/>
</dbReference>
<keyword evidence="2" id="KW-0808">Transferase</keyword>
<dbReference type="EMBL" id="CP062222">
    <property type="protein sequence ID" value="QTC91834.1"/>
    <property type="molecule type" value="Genomic_DNA"/>
</dbReference>
<feature type="domain" description="Methyltransferase FkbM" evidence="1">
    <location>
        <begin position="55"/>
        <end position="211"/>
    </location>
</feature>